<keyword evidence="1" id="KW-1133">Transmembrane helix</keyword>
<keyword evidence="3" id="KW-1185">Reference proteome</keyword>
<dbReference type="EMBL" id="BLAY01000033">
    <property type="protein sequence ID" value="GET37772.1"/>
    <property type="molecule type" value="Genomic_DNA"/>
</dbReference>
<evidence type="ECO:0000313" key="2">
    <source>
        <dbReference type="EMBL" id="GET37772.1"/>
    </source>
</evidence>
<accession>A0AAV3X4N6</accession>
<sequence length="67" mass="7257">MSSKPLSQKPPQLLNFTLELMVAIAIGVLLTISVSLILVHVAKQLKCSPAQELLPIKLPLKDVPTID</sequence>
<organism evidence="2 3">
    <name type="scientific">Microseira wollei NIES-4236</name>
    <dbReference type="NCBI Taxonomy" id="2530354"/>
    <lineage>
        <taxon>Bacteria</taxon>
        <taxon>Bacillati</taxon>
        <taxon>Cyanobacteriota</taxon>
        <taxon>Cyanophyceae</taxon>
        <taxon>Oscillatoriophycideae</taxon>
        <taxon>Aerosakkonematales</taxon>
        <taxon>Aerosakkonemataceae</taxon>
        <taxon>Microseira</taxon>
    </lineage>
</organism>
<gene>
    <name evidence="2" type="ORF">MiSe_25260</name>
</gene>
<evidence type="ECO:0000313" key="3">
    <source>
        <dbReference type="Proteomes" id="UP001050975"/>
    </source>
</evidence>
<keyword evidence="1" id="KW-0812">Transmembrane</keyword>
<protein>
    <submittedName>
        <fullName evidence="2">Uncharacterized protein</fullName>
    </submittedName>
</protein>
<reference evidence="2" key="1">
    <citation type="submission" date="2019-10" db="EMBL/GenBank/DDBJ databases">
        <title>Draft genome sequece of Microseira wollei NIES-4236.</title>
        <authorList>
            <person name="Yamaguchi H."/>
            <person name="Suzuki S."/>
            <person name="Kawachi M."/>
        </authorList>
    </citation>
    <scope>NUCLEOTIDE SEQUENCE</scope>
    <source>
        <strain evidence="2">NIES-4236</strain>
    </source>
</reference>
<comment type="caution">
    <text evidence="2">The sequence shown here is derived from an EMBL/GenBank/DDBJ whole genome shotgun (WGS) entry which is preliminary data.</text>
</comment>
<keyword evidence="1" id="KW-0472">Membrane</keyword>
<proteinExistence type="predicted"/>
<feature type="transmembrane region" description="Helical" evidence="1">
    <location>
        <begin position="20"/>
        <end position="42"/>
    </location>
</feature>
<dbReference type="AlphaFoldDB" id="A0AAV3X4N6"/>
<dbReference type="Proteomes" id="UP001050975">
    <property type="component" value="Unassembled WGS sequence"/>
</dbReference>
<evidence type="ECO:0000256" key="1">
    <source>
        <dbReference type="SAM" id="Phobius"/>
    </source>
</evidence>
<dbReference type="RefSeq" id="WP_226579813.1">
    <property type="nucleotide sequence ID" value="NZ_BLAY01000033.1"/>
</dbReference>
<name>A0AAV3X4N6_9CYAN</name>